<keyword evidence="2" id="KW-0479">Metal-binding</keyword>
<dbReference type="InterPro" id="IPR001164">
    <property type="entry name" value="ArfGAP_dom"/>
</dbReference>
<feature type="region of interest" description="Disordered" evidence="7">
    <location>
        <begin position="452"/>
        <end position="484"/>
    </location>
</feature>
<evidence type="ECO:0000259" key="9">
    <source>
        <dbReference type="PROSITE" id="PS51064"/>
    </source>
</evidence>
<feature type="region of interest" description="Disordered" evidence="7">
    <location>
        <begin position="167"/>
        <end position="439"/>
    </location>
</feature>
<dbReference type="GO" id="GO:0005158">
    <property type="term" value="F:insulin receptor binding"/>
    <property type="evidence" value="ECO:0007669"/>
    <property type="project" value="InterPro"/>
</dbReference>
<feature type="compositionally biased region" description="Polar residues" evidence="7">
    <location>
        <begin position="396"/>
        <end position="409"/>
    </location>
</feature>
<feature type="region of interest" description="Disordered" evidence="7">
    <location>
        <begin position="630"/>
        <end position="852"/>
    </location>
</feature>
<feature type="compositionally biased region" description="Polar residues" evidence="7">
    <location>
        <begin position="420"/>
        <end position="438"/>
    </location>
</feature>
<dbReference type="InterPro" id="IPR011993">
    <property type="entry name" value="PH-like_dom_sf"/>
</dbReference>
<keyword evidence="10" id="KW-0675">Receptor</keyword>
<feature type="compositionally biased region" description="Basic and acidic residues" evidence="7">
    <location>
        <begin position="908"/>
        <end position="917"/>
    </location>
</feature>
<keyword evidence="11" id="KW-1185">Reference proteome</keyword>
<evidence type="ECO:0000256" key="1">
    <source>
        <dbReference type="ARBA" id="ARBA00022553"/>
    </source>
</evidence>
<feature type="compositionally biased region" description="Polar residues" evidence="7">
    <location>
        <begin position="720"/>
        <end position="757"/>
    </location>
</feature>
<dbReference type="FunFam" id="2.30.29.30:FF:000029">
    <property type="entry name" value="Insulin receptor substrate 1"/>
    <property type="match status" value="1"/>
</dbReference>
<gene>
    <name evidence="10" type="ORF">SMAX5B_001480</name>
</gene>
<dbReference type="GO" id="GO:0005886">
    <property type="term" value="C:plasma membrane"/>
    <property type="evidence" value="ECO:0007669"/>
    <property type="project" value="TreeGrafter"/>
</dbReference>
<dbReference type="SMART" id="SM00310">
    <property type="entry name" value="PTBI"/>
    <property type="match status" value="1"/>
</dbReference>
<keyword evidence="3 6" id="KW-0863">Zinc-finger</keyword>
<feature type="compositionally biased region" description="Low complexity" evidence="7">
    <location>
        <begin position="1492"/>
        <end position="1514"/>
    </location>
</feature>
<feature type="compositionally biased region" description="Low complexity" evidence="7">
    <location>
        <begin position="410"/>
        <end position="419"/>
    </location>
</feature>
<dbReference type="GO" id="GO:0008270">
    <property type="term" value="F:zinc ion binding"/>
    <property type="evidence" value="ECO:0007669"/>
    <property type="project" value="UniProtKB-KW"/>
</dbReference>
<feature type="compositionally biased region" description="Polar residues" evidence="7">
    <location>
        <begin position="469"/>
        <end position="484"/>
    </location>
</feature>
<keyword evidence="1" id="KW-0597">Phosphoprotein</keyword>
<protein>
    <submittedName>
        <fullName evidence="10">Putative insulin receptor substrate 1-B-like</fullName>
    </submittedName>
</protein>
<feature type="compositionally biased region" description="Low complexity" evidence="7">
    <location>
        <begin position="452"/>
        <end position="461"/>
    </location>
</feature>
<accession>A0A2U9B0Y9</accession>
<evidence type="ECO:0000313" key="11">
    <source>
        <dbReference type="Proteomes" id="UP000246464"/>
    </source>
</evidence>
<dbReference type="SUPFAM" id="SSF50729">
    <property type="entry name" value="PH domain-like"/>
    <property type="match status" value="1"/>
</dbReference>
<evidence type="ECO:0000256" key="6">
    <source>
        <dbReference type="PROSITE-ProRule" id="PRU00288"/>
    </source>
</evidence>
<evidence type="ECO:0000259" key="8">
    <source>
        <dbReference type="PROSITE" id="PS50115"/>
    </source>
</evidence>
<feature type="compositionally biased region" description="Polar residues" evidence="7">
    <location>
        <begin position="198"/>
        <end position="219"/>
    </location>
</feature>
<dbReference type="SMART" id="SM00105">
    <property type="entry name" value="ArfGap"/>
    <property type="match status" value="1"/>
</dbReference>
<reference evidence="10 11" key="1">
    <citation type="submission" date="2017-12" db="EMBL/GenBank/DDBJ databases">
        <title>Integrating genomic resources of turbot (Scophthalmus maximus) in depth evaluation of genetic and physical mapping variation across individuals.</title>
        <authorList>
            <person name="Martinez P."/>
        </authorList>
    </citation>
    <scope>NUCLEOTIDE SEQUENCE [LARGE SCALE GENOMIC DNA]</scope>
</reference>
<dbReference type="GO" id="GO:0008286">
    <property type="term" value="P:insulin receptor signaling pathway"/>
    <property type="evidence" value="ECO:0007669"/>
    <property type="project" value="InterPro"/>
</dbReference>
<keyword evidence="4" id="KW-0862">Zinc</keyword>
<dbReference type="GO" id="GO:0005829">
    <property type="term" value="C:cytosol"/>
    <property type="evidence" value="ECO:0007669"/>
    <property type="project" value="TreeGrafter"/>
</dbReference>
<feature type="region of interest" description="Disordered" evidence="7">
    <location>
        <begin position="1079"/>
        <end position="1138"/>
    </location>
</feature>
<keyword evidence="5" id="KW-0807">Transducer</keyword>
<dbReference type="Pfam" id="PF01412">
    <property type="entry name" value="ArfGap"/>
    <property type="match status" value="1"/>
</dbReference>
<dbReference type="InterPro" id="IPR002404">
    <property type="entry name" value="IRS_PTB"/>
</dbReference>
<dbReference type="PROSITE" id="PS51064">
    <property type="entry name" value="IRS_PTB"/>
    <property type="match status" value="1"/>
</dbReference>
<feature type="compositionally biased region" description="Basic and acidic residues" evidence="7">
    <location>
        <begin position="1473"/>
        <end position="1484"/>
    </location>
</feature>
<feature type="compositionally biased region" description="Low complexity" evidence="7">
    <location>
        <begin position="1426"/>
        <end position="1446"/>
    </location>
</feature>
<feature type="region of interest" description="Disordered" evidence="7">
    <location>
        <begin position="1153"/>
        <end position="1271"/>
    </location>
</feature>
<dbReference type="PRINTS" id="PR00405">
    <property type="entry name" value="REVINTRACTNG"/>
</dbReference>
<dbReference type="InterPro" id="IPR038508">
    <property type="entry name" value="ArfGAP_dom_sf"/>
</dbReference>
<dbReference type="Pfam" id="PF02174">
    <property type="entry name" value="IRS"/>
    <property type="match status" value="1"/>
</dbReference>
<feature type="region of interest" description="Disordered" evidence="7">
    <location>
        <begin position="1"/>
        <end position="20"/>
    </location>
</feature>
<feature type="compositionally biased region" description="Low complexity" evidence="7">
    <location>
        <begin position="774"/>
        <end position="785"/>
    </location>
</feature>
<dbReference type="PANTHER" id="PTHR10614:SF9">
    <property type="entry name" value="INSULIN RECEPTOR SUBSTRATE 1-B ISOFORM X1"/>
    <property type="match status" value="1"/>
</dbReference>
<dbReference type="GO" id="GO:0043548">
    <property type="term" value="F:phosphatidylinositol 3-kinase binding"/>
    <property type="evidence" value="ECO:0007669"/>
    <property type="project" value="TreeGrafter"/>
</dbReference>
<evidence type="ECO:0000256" key="2">
    <source>
        <dbReference type="ARBA" id="ARBA00022723"/>
    </source>
</evidence>
<dbReference type="InterPro" id="IPR037278">
    <property type="entry name" value="ARFGAP/RecO"/>
</dbReference>
<dbReference type="SUPFAM" id="SSF57863">
    <property type="entry name" value="ArfGap/RecO-like zinc finger"/>
    <property type="match status" value="1"/>
</dbReference>
<feature type="compositionally biased region" description="Polar residues" evidence="7">
    <location>
        <begin position="1109"/>
        <end position="1118"/>
    </location>
</feature>
<feature type="compositionally biased region" description="Low complexity" evidence="7">
    <location>
        <begin position="875"/>
        <end position="886"/>
    </location>
</feature>
<proteinExistence type="predicted"/>
<dbReference type="PROSITE" id="PS50115">
    <property type="entry name" value="ARFGAP"/>
    <property type="match status" value="1"/>
</dbReference>
<feature type="compositionally biased region" description="Low complexity" evidence="7">
    <location>
        <begin position="1202"/>
        <end position="1219"/>
    </location>
</feature>
<feature type="domain" description="IRS-type PTB" evidence="9">
    <location>
        <begin position="528"/>
        <end position="632"/>
    </location>
</feature>
<dbReference type="EMBL" id="CP026244">
    <property type="protein sequence ID" value="AWO97580.1"/>
    <property type="molecule type" value="Genomic_DNA"/>
</dbReference>
<sequence length="1722" mass="181073">MKTEKTKFPNVPRIKSPQRSKRIDVPQKVSRVRNQIWKLEAFAARHRDNQEICARKVRELAQSGVNKHCFECGQPGVTYTDITAGSFVCTSCSGMLRGLNPPHRVKSISMTTFSQQEVEFLQNHGNEIGRRTWLCVFDPKTDGCSDMKDSQKFKEFLQDKYEKKKWHFSKSKNRRDVEGPWSPGVQAMPPSHGPLASQAPNHNLPSNARSTRPMSQAQLPSWDRVPAISPADMRTDVFTARPSRSQSFRDPPLKERQRPGSLSSALGPQSHAPSFPALPRPSGRTVSASGATGPFRAFPKSLSVDFGGLSHPQPQPLPQSLSQQQQHPASVGQTTPPVGRSSGQDRYAAVSHLDSVFSDPPTTAAPPGGPPQYSAIFGTRLSSSSTPASSPGVDSVSGSQTFANFPNPFSSSSSSGSASQQPVALSPSNPFSNASGGDSSAFVTSPSSVFPPSASFPTPATQNAFPHESASNQETNAESSKALSGSEYSIGARGRLFARLLRVSGVCKNLTDSGAAGDYGIPNPGPAFKEVWQVKVWPKGLGQAKNLVGIYRLCLTDKTVNFVKLNSDAAAVVLQLMNVRRCGHSENFFFVEVGRSAVTGPGEFWMQVDDSVVAQNMHETLLEAMKALSEEFRQRSKSQSNSGPGGGATASNPISVPSRRHHPNPPPSQVGFNRRPRTEPPGGANSGAGGNSANASPTPRDIFPRSRTASDGGKCEDGMNMTTPLQGPGSSPSTNGSCSTTPILRSKSARSVPTTAAKTPLGLMRSISTPAPSPAQSLSSSSGHGSDFGGVPSSGIGPGCGTYSHVPSHRASVSGSPSDYGSSDEYGSSPGDHTLLPSPSLPGSSVSSVSSQSLCEEGANYILMGQRSGGGGSGTSNQGSLTSSSLPAPGTPACGSQPHTRRVLRRSSSRECEAERKLLSKRASLPPMTLERLAPHQHRAEEPADEDSADYAIMSRSTSRESFASSSSTQREIVMGAGSAGAGGYLDVVGEFKSEESGGAVGSVDLGVDNGYMSMLPGVTQPPASLSQSLAVAVPDSDSKPADDYMAMTPNNSVSPPQQIQPPPASDGYMIMSPNSSCSPDQRGGLGGGAWMGSGSADSRAGSDYMNMSPISARSVNGSPPPPEHTSHMETSSQQPTPKMVYSYYSLPRSYKHNPSAGHFDDGPGRGRRPNGSCSRGMSGGRTMGGRQEQAAAGNSVVGRHLSLSSSSYSSSSASSESLGESEERATQAVSTMAGGPQSKDGSKLQQRRGSGGLSKQGSHSRSRPVSLFVDVSKANTLPRVRENPLPPEPKSPGEYVSIEFKGEKCSQTGVVGGRGRGNFVTLSHSPSAPITPPAASEYVNMDLGPSPSPSPLSLTTLVFPSFHTPPTPPTLAHAPKACDEGITGPREEGVEVAEAPLRKSRDSAPSVAESESPTSCGDYTEMAFSLNSNNVPRSSSSISPKAPSPTRTDPSVPVLSRGLDFPLAKPGLNPDHGAKVIRADPQGRRRHCSETFLASPSLPTSTSTSSSSTASLFPEHTQAVARRLGFESMLWGNGAVTDSPTQCPLAGQQSLPTNTQTSSTEQGLNYIDLDLVNKESPHLGLDGPSGSQAPSRLFSVLGGGSGIGGVGAAVGSSSSSSLNTYASIDFYKSEELRTHQNGNKEGTVGGWLAQSHILKVQGDVGHEETAVTDVTCWLCYPGQRLIALLVLRKTQPRGRDMTPEEATIHHPTDPRRCALLCWRPP</sequence>
<name>A0A2U9B0Y9_SCOMX</name>
<evidence type="ECO:0000313" key="10">
    <source>
        <dbReference type="EMBL" id="AWO97580.1"/>
    </source>
</evidence>
<feature type="compositionally biased region" description="Low complexity" evidence="7">
    <location>
        <begin position="812"/>
        <end position="852"/>
    </location>
</feature>
<feature type="region of interest" description="Disordered" evidence="7">
    <location>
        <begin position="865"/>
        <end position="917"/>
    </location>
</feature>
<feature type="region of interest" description="Disordered" evidence="7">
    <location>
        <begin position="1389"/>
        <end position="1514"/>
    </location>
</feature>
<evidence type="ECO:0000256" key="7">
    <source>
        <dbReference type="SAM" id="MobiDB-lite"/>
    </source>
</evidence>
<feature type="domain" description="Arf-GAP" evidence="8">
    <location>
        <begin position="54"/>
        <end position="175"/>
    </location>
</feature>
<dbReference type="GO" id="GO:0005096">
    <property type="term" value="F:GTPase activator activity"/>
    <property type="evidence" value="ECO:0007669"/>
    <property type="project" value="InterPro"/>
</dbReference>
<dbReference type="PRINTS" id="PR00628">
    <property type="entry name" value="INSULINRSI"/>
</dbReference>
<dbReference type="InterPro" id="IPR039011">
    <property type="entry name" value="IRS"/>
</dbReference>
<dbReference type="FunFam" id="1.10.220.150:FF:000005">
    <property type="entry name" value="Arf-GAP domain and FG repeat-containing protein 1"/>
    <property type="match status" value="1"/>
</dbReference>
<dbReference type="STRING" id="52904.ENSSMAP00000013423"/>
<feature type="compositionally biased region" description="Low complexity" evidence="7">
    <location>
        <begin position="318"/>
        <end position="328"/>
    </location>
</feature>
<dbReference type="Proteomes" id="UP000246464">
    <property type="component" value="Chromosome 2"/>
</dbReference>
<dbReference type="Gene3D" id="1.10.220.150">
    <property type="entry name" value="Arf GTPase activating protein"/>
    <property type="match status" value="1"/>
</dbReference>
<feature type="compositionally biased region" description="Polar residues" evidence="7">
    <location>
        <begin position="331"/>
        <end position="344"/>
    </location>
</feature>
<evidence type="ECO:0000256" key="3">
    <source>
        <dbReference type="ARBA" id="ARBA00022771"/>
    </source>
</evidence>
<dbReference type="Gene3D" id="2.30.29.30">
    <property type="entry name" value="Pleckstrin-homology domain (PH domain)/Phosphotyrosine-binding domain (PTB)"/>
    <property type="match status" value="1"/>
</dbReference>
<evidence type="ECO:0000256" key="4">
    <source>
        <dbReference type="ARBA" id="ARBA00022833"/>
    </source>
</evidence>
<evidence type="ECO:0000256" key="5">
    <source>
        <dbReference type="ARBA" id="ARBA00023224"/>
    </source>
</evidence>
<feature type="region of interest" description="Disordered" evidence="7">
    <location>
        <begin position="1541"/>
        <end position="1561"/>
    </location>
</feature>
<dbReference type="CDD" id="cd08838">
    <property type="entry name" value="ArfGap_AGFG"/>
    <property type="match status" value="1"/>
</dbReference>
<dbReference type="PANTHER" id="PTHR10614">
    <property type="entry name" value="INSULIN RECEPTOR SUBSTRATE"/>
    <property type="match status" value="1"/>
</dbReference>
<feature type="compositionally biased region" description="Low complexity" evidence="7">
    <location>
        <begin position="1093"/>
        <end position="1104"/>
    </location>
</feature>
<dbReference type="CDD" id="cd01204">
    <property type="entry name" value="PTB_IRS"/>
    <property type="match status" value="1"/>
</dbReference>
<feature type="compositionally biased region" description="Low complexity" evidence="7">
    <location>
        <begin position="382"/>
        <end position="391"/>
    </location>
</feature>
<dbReference type="SMART" id="SM01244">
    <property type="entry name" value="IRS"/>
    <property type="match status" value="1"/>
</dbReference>
<organism evidence="10 11">
    <name type="scientific">Scophthalmus maximus</name>
    <name type="common">Turbot</name>
    <name type="synonym">Psetta maxima</name>
    <dbReference type="NCBI Taxonomy" id="52904"/>
    <lineage>
        <taxon>Eukaryota</taxon>
        <taxon>Metazoa</taxon>
        <taxon>Chordata</taxon>
        <taxon>Craniata</taxon>
        <taxon>Vertebrata</taxon>
        <taxon>Euteleostomi</taxon>
        <taxon>Actinopterygii</taxon>
        <taxon>Neopterygii</taxon>
        <taxon>Teleostei</taxon>
        <taxon>Neoteleostei</taxon>
        <taxon>Acanthomorphata</taxon>
        <taxon>Carangaria</taxon>
        <taxon>Pleuronectiformes</taxon>
        <taxon>Pleuronectoidei</taxon>
        <taxon>Scophthalmidae</taxon>
        <taxon>Scophthalmus</taxon>
    </lineage>
</organism>